<dbReference type="Proteomes" id="UP000784294">
    <property type="component" value="Unassembled WGS sequence"/>
</dbReference>
<name>A0A3S5FFX4_9PLAT</name>
<feature type="region of interest" description="Disordered" evidence="1">
    <location>
        <begin position="1"/>
        <end position="26"/>
    </location>
</feature>
<dbReference type="AlphaFoldDB" id="A0A3S5FFX4"/>
<protein>
    <submittedName>
        <fullName evidence="2">Uncharacterized protein</fullName>
    </submittedName>
</protein>
<accession>A0A3S5FFX4</accession>
<dbReference type="EMBL" id="CAAALY010247908">
    <property type="protein sequence ID" value="VEL34554.1"/>
    <property type="molecule type" value="Genomic_DNA"/>
</dbReference>
<proteinExistence type="predicted"/>
<keyword evidence="3" id="KW-1185">Reference proteome</keyword>
<evidence type="ECO:0000256" key="1">
    <source>
        <dbReference type="SAM" id="MobiDB-lite"/>
    </source>
</evidence>
<evidence type="ECO:0000313" key="3">
    <source>
        <dbReference type="Proteomes" id="UP000784294"/>
    </source>
</evidence>
<reference evidence="2" key="1">
    <citation type="submission" date="2018-11" db="EMBL/GenBank/DDBJ databases">
        <authorList>
            <consortium name="Pathogen Informatics"/>
        </authorList>
    </citation>
    <scope>NUCLEOTIDE SEQUENCE</scope>
</reference>
<gene>
    <name evidence="2" type="ORF">PXEA_LOCUS27994</name>
</gene>
<evidence type="ECO:0000313" key="2">
    <source>
        <dbReference type="EMBL" id="VEL34554.1"/>
    </source>
</evidence>
<organism evidence="2 3">
    <name type="scientific">Protopolystoma xenopodis</name>
    <dbReference type="NCBI Taxonomy" id="117903"/>
    <lineage>
        <taxon>Eukaryota</taxon>
        <taxon>Metazoa</taxon>
        <taxon>Spiralia</taxon>
        <taxon>Lophotrochozoa</taxon>
        <taxon>Platyhelminthes</taxon>
        <taxon>Monogenea</taxon>
        <taxon>Polyopisthocotylea</taxon>
        <taxon>Polystomatidea</taxon>
        <taxon>Polystomatidae</taxon>
        <taxon>Protopolystoma</taxon>
    </lineage>
</organism>
<sequence length="249" mass="27193">MAGRQDTPRLGPGLETNGPVPFGRKSSQQPFAQQLVRTTQAFRKTFSPWIGLLSVCPSVPAIPHLHQHKVPGLMSLACSCAGSLILWCVQLHNVRLYTVSCSQKFAGLWAHVARRHRPVRRVGLVIAPTRCDLRGGRPTGTHSLHLGNLISTSPRLGQPGSQARWALVGLSAGYNRASERLVPKGPRSACVVRAPGVSLDSRVNNNLHPASFLPRQTSVRFVLVRVCLGNREDTDPSVCTHLQAQRHNQ</sequence>
<comment type="caution">
    <text evidence="2">The sequence shown here is derived from an EMBL/GenBank/DDBJ whole genome shotgun (WGS) entry which is preliminary data.</text>
</comment>